<dbReference type="GO" id="GO:0046982">
    <property type="term" value="F:protein heterodimerization activity"/>
    <property type="evidence" value="ECO:0007669"/>
    <property type="project" value="InterPro"/>
</dbReference>
<evidence type="ECO:0000256" key="3">
    <source>
        <dbReference type="ARBA" id="ARBA00023125"/>
    </source>
</evidence>
<evidence type="ECO:0008006" key="8">
    <source>
        <dbReference type="Google" id="ProtNLM"/>
    </source>
</evidence>
<feature type="region of interest" description="Disordered" evidence="5">
    <location>
        <begin position="103"/>
        <end position="162"/>
    </location>
</feature>
<evidence type="ECO:0000256" key="4">
    <source>
        <dbReference type="ARBA" id="ARBA00023204"/>
    </source>
</evidence>
<dbReference type="Pfam" id="PF15630">
    <property type="entry name" value="CENP-S"/>
    <property type="match status" value="1"/>
</dbReference>
<evidence type="ECO:0000256" key="1">
    <source>
        <dbReference type="ARBA" id="ARBA00006612"/>
    </source>
</evidence>
<dbReference type="EMBL" id="ML995482">
    <property type="protein sequence ID" value="KAF2143223.1"/>
    <property type="molecule type" value="Genomic_DNA"/>
</dbReference>
<keyword evidence="7" id="KW-1185">Reference proteome</keyword>
<dbReference type="Proteomes" id="UP000799438">
    <property type="component" value="Unassembled WGS sequence"/>
</dbReference>
<evidence type="ECO:0000313" key="7">
    <source>
        <dbReference type="Proteomes" id="UP000799438"/>
    </source>
</evidence>
<dbReference type="GO" id="GO:0000712">
    <property type="term" value="P:resolution of meiotic recombination intermediates"/>
    <property type="evidence" value="ECO:0007669"/>
    <property type="project" value="TreeGrafter"/>
</dbReference>
<sequence length="162" mass="16654">MASTPTDPSTTKEEALKSALWLSLGAHIDDTCLHHAFSTTPQFIGAFTELVYTQIQSAARDLAAFARHAGRAQVRTEDVLLLARRNEGLEGLLMGFVEELRKEEGGSGGAGRRTSAGAARGGVRKRGGAAGAAAGRGGAGRGRGAGRARGRGRGRGKAAAAE</sequence>
<feature type="compositionally biased region" description="Gly residues" evidence="5">
    <location>
        <begin position="128"/>
        <end position="143"/>
    </location>
</feature>
<keyword evidence="3" id="KW-0238">DNA-binding</keyword>
<dbReference type="PANTHER" id="PTHR22980:SF0">
    <property type="entry name" value="CENTROMERE PROTEIN S"/>
    <property type="match status" value="1"/>
</dbReference>
<evidence type="ECO:0000256" key="2">
    <source>
        <dbReference type="ARBA" id="ARBA00022763"/>
    </source>
</evidence>
<dbReference type="GO" id="GO:0003682">
    <property type="term" value="F:chromatin binding"/>
    <property type="evidence" value="ECO:0007669"/>
    <property type="project" value="TreeGrafter"/>
</dbReference>
<feature type="compositionally biased region" description="Basic residues" evidence="5">
    <location>
        <begin position="144"/>
        <end position="156"/>
    </location>
</feature>
<proteinExistence type="inferred from homology"/>
<dbReference type="GO" id="GO:0006281">
    <property type="term" value="P:DNA repair"/>
    <property type="evidence" value="ECO:0007669"/>
    <property type="project" value="UniProtKB-KW"/>
</dbReference>
<protein>
    <recommendedName>
        <fullName evidence="8">Centromere protein S</fullName>
    </recommendedName>
</protein>
<accession>A0A6A6BIH3</accession>
<dbReference type="PANTHER" id="PTHR22980">
    <property type="entry name" value="CORTISTATIN"/>
    <property type="match status" value="1"/>
</dbReference>
<evidence type="ECO:0000256" key="5">
    <source>
        <dbReference type="SAM" id="MobiDB-lite"/>
    </source>
</evidence>
<dbReference type="GO" id="GO:0071821">
    <property type="term" value="C:FANCM-MHF complex"/>
    <property type="evidence" value="ECO:0007669"/>
    <property type="project" value="InterPro"/>
</dbReference>
<comment type="similarity">
    <text evidence="1">Belongs to the TAF9 family. CENP-S/MHF1 subfamily.</text>
</comment>
<dbReference type="GO" id="GO:0003677">
    <property type="term" value="F:DNA binding"/>
    <property type="evidence" value="ECO:0007669"/>
    <property type="project" value="UniProtKB-KW"/>
</dbReference>
<evidence type="ECO:0000313" key="6">
    <source>
        <dbReference type="EMBL" id="KAF2143223.1"/>
    </source>
</evidence>
<reference evidence="6" key="1">
    <citation type="journal article" date="2020" name="Stud. Mycol.">
        <title>101 Dothideomycetes genomes: a test case for predicting lifestyles and emergence of pathogens.</title>
        <authorList>
            <person name="Haridas S."/>
            <person name="Albert R."/>
            <person name="Binder M."/>
            <person name="Bloem J."/>
            <person name="Labutti K."/>
            <person name="Salamov A."/>
            <person name="Andreopoulos B."/>
            <person name="Baker S."/>
            <person name="Barry K."/>
            <person name="Bills G."/>
            <person name="Bluhm B."/>
            <person name="Cannon C."/>
            <person name="Castanera R."/>
            <person name="Culley D."/>
            <person name="Daum C."/>
            <person name="Ezra D."/>
            <person name="Gonzalez J."/>
            <person name="Henrissat B."/>
            <person name="Kuo A."/>
            <person name="Liang C."/>
            <person name="Lipzen A."/>
            <person name="Lutzoni F."/>
            <person name="Magnuson J."/>
            <person name="Mondo S."/>
            <person name="Nolan M."/>
            <person name="Ohm R."/>
            <person name="Pangilinan J."/>
            <person name="Park H.-J."/>
            <person name="Ramirez L."/>
            <person name="Alfaro M."/>
            <person name="Sun H."/>
            <person name="Tritt A."/>
            <person name="Yoshinaga Y."/>
            <person name="Zwiers L.-H."/>
            <person name="Turgeon B."/>
            <person name="Goodwin S."/>
            <person name="Spatafora J."/>
            <person name="Crous P."/>
            <person name="Grigoriev I."/>
        </authorList>
    </citation>
    <scope>NUCLEOTIDE SEQUENCE</scope>
    <source>
        <strain evidence="6">CBS 121167</strain>
    </source>
</reference>
<keyword evidence="4" id="KW-0234">DNA repair</keyword>
<dbReference type="InterPro" id="IPR029003">
    <property type="entry name" value="CENP-S/Mhf1"/>
</dbReference>
<organism evidence="6 7">
    <name type="scientific">Aplosporella prunicola CBS 121167</name>
    <dbReference type="NCBI Taxonomy" id="1176127"/>
    <lineage>
        <taxon>Eukaryota</taxon>
        <taxon>Fungi</taxon>
        <taxon>Dikarya</taxon>
        <taxon>Ascomycota</taxon>
        <taxon>Pezizomycotina</taxon>
        <taxon>Dothideomycetes</taxon>
        <taxon>Dothideomycetes incertae sedis</taxon>
        <taxon>Botryosphaeriales</taxon>
        <taxon>Aplosporellaceae</taxon>
        <taxon>Aplosporella</taxon>
    </lineage>
</organism>
<gene>
    <name evidence="6" type="ORF">K452DRAFT_317415</name>
</gene>
<dbReference type="GO" id="GO:0031297">
    <property type="term" value="P:replication fork processing"/>
    <property type="evidence" value="ECO:0007669"/>
    <property type="project" value="TreeGrafter"/>
</dbReference>
<keyword evidence="2" id="KW-0227">DNA damage</keyword>
<dbReference type="OrthoDB" id="1872155at2759"/>
<dbReference type="SUPFAM" id="SSF47113">
    <property type="entry name" value="Histone-fold"/>
    <property type="match status" value="1"/>
</dbReference>
<dbReference type="InterPro" id="IPR009072">
    <property type="entry name" value="Histone-fold"/>
</dbReference>
<dbReference type="Gene3D" id="1.10.20.10">
    <property type="entry name" value="Histone, subunit A"/>
    <property type="match status" value="1"/>
</dbReference>
<dbReference type="GeneID" id="54301559"/>
<name>A0A6A6BIH3_9PEZI</name>
<dbReference type="RefSeq" id="XP_033398935.1">
    <property type="nucleotide sequence ID" value="XM_033544063.1"/>
</dbReference>
<dbReference type="CDD" id="cd22919">
    <property type="entry name" value="HFD_CENP-S"/>
    <property type="match status" value="1"/>
</dbReference>
<dbReference type="AlphaFoldDB" id="A0A6A6BIH3"/>